<dbReference type="PANTHER" id="PTHR45713">
    <property type="entry name" value="FTP DOMAIN-CONTAINING PROTEIN"/>
    <property type="match status" value="1"/>
</dbReference>
<dbReference type="GO" id="GO:0001868">
    <property type="term" value="P:regulation of complement activation, lectin pathway"/>
    <property type="evidence" value="ECO:0007669"/>
    <property type="project" value="UniProtKB-ARBA"/>
</dbReference>
<dbReference type="GO" id="GO:0046872">
    <property type="term" value="F:metal ion binding"/>
    <property type="evidence" value="ECO:0007669"/>
    <property type="project" value="UniProtKB-KW"/>
</dbReference>
<evidence type="ECO:0000256" key="2">
    <source>
        <dbReference type="ARBA" id="ARBA00010147"/>
    </source>
</evidence>
<feature type="signal peptide" evidence="8">
    <location>
        <begin position="1"/>
        <end position="22"/>
    </location>
</feature>
<evidence type="ECO:0000259" key="9">
    <source>
        <dbReference type="SMART" id="SM00607"/>
    </source>
</evidence>
<dbReference type="InterPro" id="IPR006585">
    <property type="entry name" value="FTP1"/>
</dbReference>
<evidence type="ECO:0000313" key="11">
    <source>
        <dbReference type="Proteomes" id="UP001497497"/>
    </source>
</evidence>
<keyword evidence="5" id="KW-0430">Lectin</keyword>
<keyword evidence="4" id="KW-0479">Metal-binding</keyword>
<gene>
    <name evidence="10" type="ORF">GSLYS_00008142001</name>
</gene>
<accession>A0AAV2HL35</accession>
<evidence type="ECO:0000256" key="3">
    <source>
        <dbReference type="ARBA" id="ARBA00011233"/>
    </source>
</evidence>
<feature type="domain" description="Fucolectin tachylectin-4 pentraxin-1" evidence="9">
    <location>
        <begin position="196"/>
        <end position="345"/>
    </location>
</feature>
<protein>
    <recommendedName>
        <fullName evidence="9">Fucolectin tachylectin-4 pentraxin-1 domain-containing protein</fullName>
    </recommendedName>
</protein>
<dbReference type="GO" id="GO:0042806">
    <property type="term" value="F:fucose binding"/>
    <property type="evidence" value="ECO:0007669"/>
    <property type="project" value="UniProtKB-ARBA"/>
</dbReference>
<evidence type="ECO:0000256" key="1">
    <source>
        <dbReference type="ARBA" id="ARBA00002219"/>
    </source>
</evidence>
<dbReference type="SUPFAM" id="SSF49785">
    <property type="entry name" value="Galactose-binding domain-like"/>
    <property type="match status" value="1"/>
</dbReference>
<sequence>MNNIHLLIVVCQLAFEFSLVNAQGCSQTGWFGHKCQYQCHCENDKCNSSTGQCTENTKCVKGWFGLACQYQDLTSVPSATITSYPLQTSNTWITDGDDSTCNQDNSLNSVVVAWNITYPFSWLRLTVKDNEYPGNFKVSFREGVNDSKYIKFQNHRIFVINANTVDISCQMTVDVMKIIISGHSVTSLCSVYISGGRNAAVKQTAVQSSTYTDKRGIQAKASNAVDGDTSSFFKKKTCTHTNIVDSSPKWNVTFNQAHAINRIVLYNRFDSQDQCCPKRLVNFSLQTFNSSYISNFSFQDSGKDPMLIYTVIVPVSQRNLPINVIGIRAYSRERILSLCEVQAFEGKTKS</sequence>
<dbReference type="Proteomes" id="UP001497497">
    <property type="component" value="Unassembled WGS sequence"/>
</dbReference>
<evidence type="ECO:0000256" key="5">
    <source>
        <dbReference type="ARBA" id="ARBA00022734"/>
    </source>
</evidence>
<dbReference type="EMBL" id="CAXITT010000163">
    <property type="protein sequence ID" value="CAL1534182.1"/>
    <property type="molecule type" value="Genomic_DNA"/>
</dbReference>
<evidence type="ECO:0000256" key="8">
    <source>
        <dbReference type="SAM" id="SignalP"/>
    </source>
</evidence>
<comment type="caution">
    <text evidence="10">The sequence shown here is derived from an EMBL/GenBank/DDBJ whole genome shotgun (WGS) entry which is preliminary data.</text>
</comment>
<evidence type="ECO:0000256" key="7">
    <source>
        <dbReference type="ARBA" id="ARBA00023157"/>
    </source>
</evidence>
<dbReference type="Gene3D" id="2.60.120.260">
    <property type="entry name" value="Galactose-binding domain-like"/>
    <property type="match status" value="1"/>
</dbReference>
<keyword evidence="7" id="KW-1015">Disulfide bond</keyword>
<comment type="subunit">
    <text evidence="3">Homotrimer.</text>
</comment>
<reference evidence="10 11" key="1">
    <citation type="submission" date="2024-04" db="EMBL/GenBank/DDBJ databases">
        <authorList>
            <consortium name="Genoscope - CEA"/>
            <person name="William W."/>
        </authorList>
    </citation>
    <scope>NUCLEOTIDE SEQUENCE [LARGE SCALE GENOMIC DNA]</scope>
</reference>
<feature type="chain" id="PRO_5043539332" description="Fucolectin tachylectin-4 pentraxin-1 domain-containing protein" evidence="8">
    <location>
        <begin position="23"/>
        <end position="350"/>
    </location>
</feature>
<keyword evidence="11" id="KW-1185">Reference proteome</keyword>
<evidence type="ECO:0000256" key="6">
    <source>
        <dbReference type="ARBA" id="ARBA00022837"/>
    </source>
</evidence>
<name>A0AAV2HL35_LYMST</name>
<dbReference type="Pfam" id="PF22633">
    <property type="entry name" value="F5_F8_type_C_2"/>
    <property type="match status" value="1"/>
</dbReference>
<dbReference type="AlphaFoldDB" id="A0AAV2HL35"/>
<evidence type="ECO:0000313" key="10">
    <source>
        <dbReference type="EMBL" id="CAL1534182.1"/>
    </source>
</evidence>
<evidence type="ECO:0000256" key="4">
    <source>
        <dbReference type="ARBA" id="ARBA00022723"/>
    </source>
</evidence>
<keyword evidence="8" id="KW-0732">Signal</keyword>
<proteinExistence type="inferred from homology"/>
<dbReference type="PANTHER" id="PTHR45713:SF6">
    <property type="entry name" value="F5_8 TYPE C DOMAIN-CONTAINING PROTEIN"/>
    <property type="match status" value="1"/>
</dbReference>
<dbReference type="GO" id="GO:0010185">
    <property type="term" value="P:regulation of cellular defense response"/>
    <property type="evidence" value="ECO:0007669"/>
    <property type="project" value="UniProtKB-ARBA"/>
</dbReference>
<dbReference type="InterPro" id="IPR051941">
    <property type="entry name" value="BG_Antigen-Binding_Lectin"/>
</dbReference>
<dbReference type="InterPro" id="IPR008979">
    <property type="entry name" value="Galactose-bd-like_sf"/>
</dbReference>
<keyword evidence="6" id="KW-0106">Calcium</keyword>
<comment type="function">
    <text evidence="1">Acts as a defensive agent. Recognizes blood group fucosylated oligosaccharides including A, B, H and Lewis B-type antigens. Does not recognize Lewis A antigen and has low affinity for monovalent haptens.</text>
</comment>
<organism evidence="10 11">
    <name type="scientific">Lymnaea stagnalis</name>
    <name type="common">Great pond snail</name>
    <name type="synonym">Helix stagnalis</name>
    <dbReference type="NCBI Taxonomy" id="6523"/>
    <lineage>
        <taxon>Eukaryota</taxon>
        <taxon>Metazoa</taxon>
        <taxon>Spiralia</taxon>
        <taxon>Lophotrochozoa</taxon>
        <taxon>Mollusca</taxon>
        <taxon>Gastropoda</taxon>
        <taxon>Heterobranchia</taxon>
        <taxon>Euthyneura</taxon>
        <taxon>Panpulmonata</taxon>
        <taxon>Hygrophila</taxon>
        <taxon>Lymnaeoidea</taxon>
        <taxon>Lymnaeidae</taxon>
        <taxon>Lymnaea</taxon>
    </lineage>
</organism>
<dbReference type="SMART" id="SM00607">
    <property type="entry name" value="FTP"/>
    <property type="match status" value="1"/>
</dbReference>
<comment type="similarity">
    <text evidence="2">Belongs to the fucolectin family.</text>
</comment>